<feature type="region of interest" description="Disordered" evidence="1">
    <location>
        <begin position="55"/>
        <end position="76"/>
    </location>
</feature>
<sequence>MDVSIGHARRTTMAPRSGMRLVGLIVAIGCLFAAPPLHAERVNHGLDQGNHARMTHQDGRHYGHYRNGGHDGDDGDEEYAYGAPSMVYAPVPALGISLFMPLRLR</sequence>
<accession>A0A6J5JLK6</accession>
<name>A0A6J5JLK6_9BURK</name>
<dbReference type="EMBL" id="CABWIL020000034">
    <property type="protein sequence ID" value="CAB3972713.1"/>
    <property type="molecule type" value="Genomic_DNA"/>
</dbReference>
<protein>
    <submittedName>
        <fullName evidence="2">Uncharacterized protein</fullName>
    </submittedName>
</protein>
<evidence type="ECO:0000313" key="3">
    <source>
        <dbReference type="Proteomes" id="UP000494301"/>
    </source>
</evidence>
<evidence type="ECO:0000256" key="1">
    <source>
        <dbReference type="SAM" id="MobiDB-lite"/>
    </source>
</evidence>
<dbReference type="Proteomes" id="UP000494301">
    <property type="component" value="Unassembled WGS sequence"/>
</dbReference>
<dbReference type="AlphaFoldDB" id="A0A6J5JLK6"/>
<organism evidence="2 3">
    <name type="scientific">Burkholderia aenigmatica</name>
    <dbReference type="NCBI Taxonomy" id="2015348"/>
    <lineage>
        <taxon>Bacteria</taxon>
        <taxon>Pseudomonadati</taxon>
        <taxon>Pseudomonadota</taxon>
        <taxon>Betaproteobacteria</taxon>
        <taxon>Burkholderiales</taxon>
        <taxon>Burkholderiaceae</taxon>
        <taxon>Burkholderia</taxon>
        <taxon>Burkholderia cepacia complex</taxon>
    </lineage>
</organism>
<gene>
    <name evidence="2" type="ORF">BLA3211_07125</name>
</gene>
<evidence type="ECO:0000313" key="2">
    <source>
        <dbReference type="EMBL" id="CAB3972713.1"/>
    </source>
</evidence>
<reference evidence="2 3" key="1">
    <citation type="submission" date="2020-04" db="EMBL/GenBank/DDBJ databases">
        <authorList>
            <person name="Depoorter E."/>
        </authorList>
    </citation>
    <scope>NUCLEOTIDE SEQUENCE [LARGE SCALE GENOMIC DNA]</scope>
    <source>
        <strain evidence="2 3">BCC0217</strain>
    </source>
</reference>
<proteinExistence type="predicted"/>